<evidence type="ECO:0008006" key="2">
    <source>
        <dbReference type="Google" id="ProtNLM"/>
    </source>
</evidence>
<keyword evidence="1" id="KW-0614">Plasmid</keyword>
<geneLocation type="plasmid" evidence="1">
    <name>p2</name>
</geneLocation>
<name>A0AAU6Q7Y5_9DEIO</name>
<proteinExistence type="predicted"/>
<evidence type="ECO:0000313" key="1">
    <source>
        <dbReference type="EMBL" id="WYF46742.1"/>
    </source>
</evidence>
<accession>A0AAU6Q7Y5</accession>
<dbReference type="EMBL" id="CP149785">
    <property type="protein sequence ID" value="WYF46742.1"/>
    <property type="molecule type" value="Genomic_DNA"/>
</dbReference>
<sequence length="90" mass="10350">MTMPSIRKPERIIAVLDTVAPLTARGLACALAEPNLQSLRATLNQMRRDGRIRAATPTARERYDSRGRVQRVWELNRYQQPEQQHQGVRL</sequence>
<organism evidence="1">
    <name type="scientific">Deinococcus sp. VB142</name>
    <dbReference type="NCBI Taxonomy" id="3112952"/>
    <lineage>
        <taxon>Bacteria</taxon>
        <taxon>Thermotogati</taxon>
        <taxon>Deinococcota</taxon>
        <taxon>Deinococci</taxon>
        <taxon>Deinococcales</taxon>
        <taxon>Deinococcaceae</taxon>
        <taxon>Deinococcus</taxon>
    </lineage>
</organism>
<gene>
    <name evidence="1" type="ORF">WDJ50_18435</name>
</gene>
<protein>
    <recommendedName>
        <fullName evidence="2">MarR family transcriptional regulator</fullName>
    </recommendedName>
</protein>
<dbReference type="RefSeq" id="WP_339098242.1">
    <property type="nucleotide sequence ID" value="NZ_CP149785.1"/>
</dbReference>
<reference evidence="1" key="1">
    <citation type="submission" date="2024-03" db="EMBL/GenBank/DDBJ databases">
        <title>Deinococcus weizhi sp. nov., isolated from human skin.</title>
        <authorList>
            <person name="Wei Z."/>
            <person name="Tian F."/>
            <person name="Yang C."/>
            <person name="Xin L.T."/>
            <person name="Wen Z.J."/>
            <person name="Lan K.C."/>
            <person name="Yu L."/>
            <person name="Zhe W."/>
            <person name="Dan F.D."/>
            <person name="Jun W."/>
            <person name="Rui Z."/>
            <person name="Yong X.J."/>
            <person name="Ting Y."/>
            <person name="Wei X."/>
            <person name="Xu Z.G."/>
            <person name="Xin Z."/>
            <person name="Dong F.G."/>
            <person name="Ni X.M."/>
            <person name="Zheng M.G."/>
            <person name="Chun Y."/>
            <person name="Qian W.X."/>
        </authorList>
    </citation>
    <scope>NUCLEOTIDE SEQUENCE</scope>
    <source>
        <strain evidence="1">VB142</strain>
        <plasmid evidence="1">p2</plasmid>
    </source>
</reference>
<dbReference type="AlphaFoldDB" id="A0AAU6Q7Y5"/>